<organism evidence="1 2">
    <name type="scientific">Dallia pectoralis</name>
    <name type="common">Alaska blackfish</name>
    <dbReference type="NCBI Taxonomy" id="75939"/>
    <lineage>
        <taxon>Eukaryota</taxon>
        <taxon>Metazoa</taxon>
        <taxon>Chordata</taxon>
        <taxon>Craniata</taxon>
        <taxon>Vertebrata</taxon>
        <taxon>Euteleostomi</taxon>
        <taxon>Actinopterygii</taxon>
        <taxon>Neopterygii</taxon>
        <taxon>Teleostei</taxon>
        <taxon>Protacanthopterygii</taxon>
        <taxon>Esociformes</taxon>
        <taxon>Umbridae</taxon>
        <taxon>Dallia</taxon>
    </lineage>
</organism>
<evidence type="ECO:0000313" key="1">
    <source>
        <dbReference type="EMBL" id="KAJ8006367.1"/>
    </source>
</evidence>
<reference evidence="1" key="1">
    <citation type="submission" date="2021-05" db="EMBL/GenBank/DDBJ databases">
        <authorList>
            <person name="Pan Q."/>
            <person name="Jouanno E."/>
            <person name="Zahm M."/>
            <person name="Klopp C."/>
            <person name="Cabau C."/>
            <person name="Louis A."/>
            <person name="Berthelot C."/>
            <person name="Parey E."/>
            <person name="Roest Crollius H."/>
            <person name="Montfort J."/>
            <person name="Robinson-Rechavi M."/>
            <person name="Bouchez O."/>
            <person name="Lampietro C."/>
            <person name="Lopez Roques C."/>
            <person name="Donnadieu C."/>
            <person name="Postlethwait J."/>
            <person name="Bobe J."/>
            <person name="Dillon D."/>
            <person name="Chandos A."/>
            <person name="von Hippel F."/>
            <person name="Guiguen Y."/>
        </authorList>
    </citation>
    <scope>NUCLEOTIDE SEQUENCE</scope>
    <source>
        <strain evidence="1">YG-Jan2019</strain>
    </source>
</reference>
<gene>
    <name evidence="1" type="ORF">DPEC_G00134490</name>
</gene>
<proteinExistence type="predicted"/>
<sequence length="88" mass="9606">MGFGPGVGGLTGLKTEALESCGMEINGVVEEQTPGQCRLSHSPSYEPSRGPGALGATPRYWHIQLRLPWTNPLMCSSHQEKESWTDYT</sequence>
<evidence type="ECO:0000313" key="2">
    <source>
        <dbReference type="Proteomes" id="UP001157502"/>
    </source>
</evidence>
<comment type="caution">
    <text evidence="1">The sequence shown here is derived from an EMBL/GenBank/DDBJ whole genome shotgun (WGS) entry which is preliminary data.</text>
</comment>
<keyword evidence="2" id="KW-1185">Reference proteome</keyword>
<dbReference type="Proteomes" id="UP001157502">
    <property type="component" value="Chromosome 10"/>
</dbReference>
<dbReference type="EMBL" id="CM055737">
    <property type="protein sequence ID" value="KAJ8006367.1"/>
    <property type="molecule type" value="Genomic_DNA"/>
</dbReference>
<protein>
    <submittedName>
        <fullName evidence="1">Uncharacterized protein</fullName>
    </submittedName>
</protein>
<accession>A0ACC2GS17</accession>
<name>A0ACC2GS17_DALPE</name>